<reference evidence="2 3" key="1">
    <citation type="submission" date="2018-09" db="EMBL/GenBank/DDBJ databases">
        <title>Genomic investigation of the strawberry pathogen Phytophthora fragariae indicates pathogenicity is determined by transcriptional variation in three key races.</title>
        <authorList>
            <person name="Adams T.M."/>
            <person name="Armitage A.D."/>
            <person name="Sobczyk M.K."/>
            <person name="Bates H.J."/>
            <person name="Dunwell J.M."/>
            <person name="Nellist C.F."/>
            <person name="Harrison R.J."/>
        </authorList>
    </citation>
    <scope>NUCLEOTIDE SEQUENCE [LARGE SCALE GENOMIC DNA]</scope>
    <source>
        <strain evidence="2 3">SCRP245</strain>
    </source>
</reference>
<evidence type="ECO:0000313" key="3">
    <source>
        <dbReference type="Proteomes" id="UP000460718"/>
    </source>
</evidence>
<evidence type="ECO:0000256" key="1">
    <source>
        <dbReference type="SAM" id="MobiDB-lite"/>
    </source>
</evidence>
<dbReference type="EMBL" id="QXFW01000774">
    <property type="protein sequence ID" value="KAE9003314.1"/>
    <property type="molecule type" value="Genomic_DNA"/>
</dbReference>
<dbReference type="AlphaFoldDB" id="A0A6A3KHN6"/>
<feature type="compositionally biased region" description="Low complexity" evidence="1">
    <location>
        <begin position="38"/>
        <end position="51"/>
    </location>
</feature>
<protein>
    <submittedName>
        <fullName evidence="2">Uncharacterized protein</fullName>
    </submittedName>
</protein>
<dbReference type="Proteomes" id="UP000460718">
    <property type="component" value="Unassembled WGS sequence"/>
</dbReference>
<proteinExistence type="predicted"/>
<sequence length="101" mass="10659">MQIRSARAAQGGFVERGPSVSGEFPTTTSFGIGPPPATSFSGSMSPSTTSSHQQKNMHAVLLESVDNHVLLGYTLSTKLQRSDTSTRKQVGLAPASVPSRR</sequence>
<feature type="region of interest" description="Disordered" evidence="1">
    <location>
        <begin position="79"/>
        <end position="101"/>
    </location>
</feature>
<organism evidence="2 3">
    <name type="scientific">Phytophthora fragariae</name>
    <dbReference type="NCBI Taxonomy" id="53985"/>
    <lineage>
        <taxon>Eukaryota</taxon>
        <taxon>Sar</taxon>
        <taxon>Stramenopiles</taxon>
        <taxon>Oomycota</taxon>
        <taxon>Peronosporomycetes</taxon>
        <taxon>Peronosporales</taxon>
        <taxon>Peronosporaceae</taxon>
        <taxon>Phytophthora</taxon>
    </lineage>
</organism>
<accession>A0A6A3KHN6</accession>
<comment type="caution">
    <text evidence="2">The sequence shown here is derived from an EMBL/GenBank/DDBJ whole genome shotgun (WGS) entry which is preliminary data.</text>
</comment>
<feature type="region of interest" description="Disordered" evidence="1">
    <location>
        <begin position="1"/>
        <end position="58"/>
    </location>
</feature>
<evidence type="ECO:0000313" key="2">
    <source>
        <dbReference type="EMBL" id="KAE9003314.1"/>
    </source>
</evidence>
<gene>
    <name evidence="2" type="ORF">PF011_g12952</name>
</gene>
<name>A0A6A3KHN6_9STRA</name>